<dbReference type="AlphaFoldDB" id="A0A238L8V4"/>
<evidence type="ECO:0000256" key="5">
    <source>
        <dbReference type="SAM" id="Phobius"/>
    </source>
</evidence>
<comment type="subcellular location">
    <subcellularLocation>
        <location evidence="1">Membrane</location>
        <topology evidence="1">Multi-pass membrane protein</topology>
    </subcellularLocation>
</comment>
<feature type="transmembrane region" description="Helical" evidence="5">
    <location>
        <begin position="108"/>
        <end position="133"/>
    </location>
</feature>
<gene>
    <name evidence="7" type="ORF">LOM8899_00152</name>
</gene>
<dbReference type="SUPFAM" id="SSF144091">
    <property type="entry name" value="Rhomboid-like"/>
    <property type="match status" value="1"/>
</dbReference>
<evidence type="ECO:0000256" key="4">
    <source>
        <dbReference type="ARBA" id="ARBA00023136"/>
    </source>
</evidence>
<keyword evidence="4 5" id="KW-0472">Membrane</keyword>
<evidence type="ECO:0000313" key="7">
    <source>
        <dbReference type="EMBL" id="SMY06031.1"/>
    </source>
</evidence>
<keyword evidence="2 5" id="KW-0812">Transmembrane</keyword>
<evidence type="ECO:0000256" key="1">
    <source>
        <dbReference type="ARBA" id="ARBA00004141"/>
    </source>
</evidence>
<dbReference type="Gene3D" id="1.20.1540.10">
    <property type="entry name" value="Rhomboid-like"/>
    <property type="match status" value="1"/>
</dbReference>
<name>A0A238L8V4_9RHOB</name>
<dbReference type="RefSeq" id="WP_093990257.1">
    <property type="nucleotide sequence ID" value="NZ_FXZK01000001.1"/>
</dbReference>
<accession>A0A238L8V4</accession>
<keyword evidence="8" id="KW-1185">Reference proteome</keyword>
<dbReference type="InterPro" id="IPR022764">
    <property type="entry name" value="Peptidase_S54_rhomboid_dom"/>
</dbReference>
<evidence type="ECO:0000256" key="2">
    <source>
        <dbReference type="ARBA" id="ARBA00022692"/>
    </source>
</evidence>
<feature type="transmembrane region" description="Helical" evidence="5">
    <location>
        <begin position="78"/>
        <end position="101"/>
    </location>
</feature>
<feature type="transmembrane region" description="Helical" evidence="5">
    <location>
        <begin position="195"/>
        <end position="221"/>
    </location>
</feature>
<dbReference type="GO" id="GO:0004252">
    <property type="term" value="F:serine-type endopeptidase activity"/>
    <property type="evidence" value="ECO:0007669"/>
    <property type="project" value="InterPro"/>
</dbReference>
<organism evidence="7 8">
    <name type="scientific">Flavimaricola marinus</name>
    <dbReference type="NCBI Taxonomy" id="1819565"/>
    <lineage>
        <taxon>Bacteria</taxon>
        <taxon>Pseudomonadati</taxon>
        <taxon>Pseudomonadota</taxon>
        <taxon>Alphaproteobacteria</taxon>
        <taxon>Rhodobacterales</taxon>
        <taxon>Paracoccaceae</taxon>
        <taxon>Flavimaricola</taxon>
    </lineage>
</organism>
<evidence type="ECO:0000259" key="6">
    <source>
        <dbReference type="Pfam" id="PF01694"/>
    </source>
</evidence>
<evidence type="ECO:0000256" key="3">
    <source>
        <dbReference type="ARBA" id="ARBA00022989"/>
    </source>
</evidence>
<protein>
    <submittedName>
        <fullName evidence="7">Rhomboid family protein</fullName>
    </submittedName>
</protein>
<feature type="domain" description="Peptidase S54 rhomboid" evidence="6">
    <location>
        <begin position="76"/>
        <end position="212"/>
    </location>
</feature>
<sequence length="227" mass="24209">MSERPENPVNPIPPVVVIIVLMIVAVEGALSLGATGLVGGPTAIGWRLAVVEDYAFSVRVWDVMASQGNFDPNILKRFVTYPFVHASFTHALFAGALFLALGKFVGDVINWAGVLVIVLVSILFGAAVFGMVLTENRTLIGAYPAVYGLIGAFTYILWLQLGASGKNRLQAFRLIGFLMALQLVFGLLFGGNPTWIADVAGFFGGILVAPLVAPGGWSAFLGRIRTR</sequence>
<proteinExistence type="predicted"/>
<reference evidence="7 8" key="1">
    <citation type="submission" date="2017-05" db="EMBL/GenBank/DDBJ databases">
        <authorList>
            <person name="Song R."/>
            <person name="Chenine A.L."/>
            <person name="Ruprecht R.M."/>
        </authorList>
    </citation>
    <scope>NUCLEOTIDE SEQUENCE [LARGE SCALE GENOMIC DNA]</scope>
    <source>
        <strain evidence="7 8">CECT 8899</strain>
    </source>
</reference>
<dbReference type="Pfam" id="PF01694">
    <property type="entry name" value="Rhomboid"/>
    <property type="match status" value="1"/>
</dbReference>
<evidence type="ECO:0000313" key="8">
    <source>
        <dbReference type="Proteomes" id="UP000201613"/>
    </source>
</evidence>
<dbReference type="EMBL" id="FXZK01000001">
    <property type="protein sequence ID" value="SMY06031.1"/>
    <property type="molecule type" value="Genomic_DNA"/>
</dbReference>
<dbReference type="GO" id="GO:0016020">
    <property type="term" value="C:membrane"/>
    <property type="evidence" value="ECO:0007669"/>
    <property type="project" value="UniProtKB-SubCell"/>
</dbReference>
<feature type="transmembrane region" description="Helical" evidence="5">
    <location>
        <begin position="171"/>
        <end position="189"/>
    </location>
</feature>
<dbReference type="InterPro" id="IPR035952">
    <property type="entry name" value="Rhomboid-like_sf"/>
</dbReference>
<dbReference type="OrthoDB" id="7836448at2"/>
<dbReference type="Proteomes" id="UP000201613">
    <property type="component" value="Unassembled WGS sequence"/>
</dbReference>
<feature type="transmembrane region" description="Helical" evidence="5">
    <location>
        <begin position="139"/>
        <end position="159"/>
    </location>
</feature>
<keyword evidence="3 5" id="KW-1133">Transmembrane helix</keyword>
<feature type="transmembrane region" description="Helical" evidence="5">
    <location>
        <begin position="12"/>
        <end position="32"/>
    </location>
</feature>